<dbReference type="RefSeq" id="WP_330799027.1">
    <property type="nucleotide sequence ID" value="NZ_JAZEWV010000029.1"/>
</dbReference>
<proteinExistence type="predicted"/>
<comment type="caution">
    <text evidence="2">The sequence shown here is derived from an EMBL/GenBank/DDBJ whole genome shotgun (WGS) entry which is preliminary data.</text>
</comment>
<evidence type="ECO:0000313" key="2">
    <source>
        <dbReference type="EMBL" id="MEE4545415.1"/>
    </source>
</evidence>
<accession>A0ABU7PHY1</accession>
<keyword evidence="1" id="KW-0472">Membrane</keyword>
<organism evidence="2 3">
    <name type="scientific">Actinacidiphila polyblastidii</name>
    <dbReference type="NCBI Taxonomy" id="3110430"/>
    <lineage>
        <taxon>Bacteria</taxon>
        <taxon>Bacillati</taxon>
        <taxon>Actinomycetota</taxon>
        <taxon>Actinomycetes</taxon>
        <taxon>Kitasatosporales</taxon>
        <taxon>Streptomycetaceae</taxon>
        <taxon>Actinacidiphila</taxon>
    </lineage>
</organism>
<evidence type="ECO:0000313" key="3">
    <source>
        <dbReference type="Proteomes" id="UP001344658"/>
    </source>
</evidence>
<reference evidence="2 3" key="1">
    <citation type="submission" date="2023-12" db="EMBL/GenBank/DDBJ databases">
        <title>Streptomyces sp. V4-01.</title>
        <authorList>
            <person name="Somphong A."/>
            <person name="Phongsopitanun W."/>
        </authorList>
    </citation>
    <scope>NUCLEOTIDE SEQUENCE [LARGE SCALE GENOMIC DNA]</scope>
    <source>
        <strain evidence="2 3">V4-01</strain>
    </source>
</reference>
<protein>
    <submittedName>
        <fullName evidence="2">Uncharacterized protein</fullName>
    </submittedName>
</protein>
<keyword evidence="1" id="KW-0812">Transmembrane</keyword>
<sequence>MTSSPTPPERPRRSVLSRFLSPGPDSSTAQLRAYAAVWALLLPVWISAQWWTHPDTLRRVLWVLLAVISVTQTLSAVALLRKRR</sequence>
<dbReference type="EMBL" id="JAZEWV010000029">
    <property type="protein sequence ID" value="MEE4545415.1"/>
    <property type="molecule type" value="Genomic_DNA"/>
</dbReference>
<feature type="transmembrane region" description="Helical" evidence="1">
    <location>
        <begin position="31"/>
        <end position="48"/>
    </location>
</feature>
<keyword evidence="1" id="KW-1133">Transmembrane helix</keyword>
<keyword evidence="3" id="KW-1185">Reference proteome</keyword>
<name>A0ABU7PHY1_9ACTN</name>
<gene>
    <name evidence="2" type="ORF">V2S66_26035</name>
</gene>
<feature type="transmembrane region" description="Helical" evidence="1">
    <location>
        <begin position="60"/>
        <end position="80"/>
    </location>
</feature>
<evidence type="ECO:0000256" key="1">
    <source>
        <dbReference type="SAM" id="Phobius"/>
    </source>
</evidence>
<dbReference type="Proteomes" id="UP001344658">
    <property type="component" value="Unassembled WGS sequence"/>
</dbReference>